<accession>A0A1I7Z9F1</accession>
<name>A0A1I7Z9F1_9BILA</name>
<sequence>MRTDELKCNILFYVLYAWRLDERQSLHRLSDAGAKPHNTVLCLCAARDTSAASVEVKAIGQDSCRAIAAFLLRAHLFLLFSLKTTMQFVYCRRETYSD</sequence>
<evidence type="ECO:0000313" key="2">
    <source>
        <dbReference type="WBParaSite" id="L893_g24148.t1"/>
    </source>
</evidence>
<keyword evidence="1" id="KW-1185">Reference proteome</keyword>
<reference evidence="2" key="1">
    <citation type="submission" date="2016-11" db="UniProtKB">
        <authorList>
            <consortium name="WormBaseParasite"/>
        </authorList>
    </citation>
    <scope>IDENTIFICATION</scope>
</reference>
<dbReference type="AlphaFoldDB" id="A0A1I7Z9F1"/>
<organism evidence="1 2">
    <name type="scientific">Steinernema glaseri</name>
    <dbReference type="NCBI Taxonomy" id="37863"/>
    <lineage>
        <taxon>Eukaryota</taxon>
        <taxon>Metazoa</taxon>
        <taxon>Ecdysozoa</taxon>
        <taxon>Nematoda</taxon>
        <taxon>Chromadorea</taxon>
        <taxon>Rhabditida</taxon>
        <taxon>Tylenchina</taxon>
        <taxon>Panagrolaimomorpha</taxon>
        <taxon>Strongyloidoidea</taxon>
        <taxon>Steinernematidae</taxon>
        <taxon>Steinernema</taxon>
    </lineage>
</organism>
<dbReference type="WBParaSite" id="L893_g24148.t1">
    <property type="protein sequence ID" value="L893_g24148.t1"/>
    <property type="gene ID" value="L893_g24148"/>
</dbReference>
<dbReference type="Proteomes" id="UP000095287">
    <property type="component" value="Unplaced"/>
</dbReference>
<protein>
    <submittedName>
        <fullName evidence="2">Secreted protein</fullName>
    </submittedName>
</protein>
<evidence type="ECO:0000313" key="1">
    <source>
        <dbReference type="Proteomes" id="UP000095287"/>
    </source>
</evidence>
<proteinExistence type="predicted"/>